<keyword evidence="2" id="KW-1185">Reference proteome</keyword>
<reference evidence="1" key="2">
    <citation type="submission" date="2022-01" db="EMBL/GenBank/DDBJ databases">
        <authorList>
            <person name="Yamashiro T."/>
            <person name="Shiraishi A."/>
            <person name="Satake H."/>
            <person name="Nakayama K."/>
        </authorList>
    </citation>
    <scope>NUCLEOTIDE SEQUENCE</scope>
</reference>
<dbReference type="Proteomes" id="UP001151760">
    <property type="component" value="Unassembled WGS sequence"/>
</dbReference>
<evidence type="ECO:0000313" key="2">
    <source>
        <dbReference type="Proteomes" id="UP001151760"/>
    </source>
</evidence>
<keyword evidence="1" id="KW-0548">Nucleotidyltransferase</keyword>
<protein>
    <submittedName>
        <fullName evidence="1">RNA-directed DNA polymerase, eukaryota</fullName>
    </submittedName>
</protein>
<reference evidence="1" key="1">
    <citation type="journal article" date="2022" name="Int. J. Mol. Sci.">
        <title>Draft Genome of Tanacetum Coccineum: Genomic Comparison of Closely Related Tanacetum-Family Plants.</title>
        <authorList>
            <person name="Yamashiro T."/>
            <person name="Shiraishi A."/>
            <person name="Nakayama K."/>
            <person name="Satake H."/>
        </authorList>
    </citation>
    <scope>NUCLEOTIDE SEQUENCE</scope>
</reference>
<organism evidence="1 2">
    <name type="scientific">Tanacetum coccineum</name>
    <dbReference type="NCBI Taxonomy" id="301880"/>
    <lineage>
        <taxon>Eukaryota</taxon>
        <taxon>Viridiplantae</taxon>
        <taxon>Streptophyta</taxon>
        <taxon>Embryophyta</taxon>
        <taxon>Tracheophyta</taxon>
        <taxon>Spermatophyta</taxon>
        <taxon>Magnoliopsida</taxon>
        <taxon>eudicotyledons</taxon>
        <taxon>Gunneridae</taxon>
        <taxon>Pentapetalae</taxon>
        <taxon>asterids</taxon>
        <taxon>campanulids</taxon>
        <taxon>Asterales</taxon>
        <taxon>Asteraceae</taxon>
        <taxon>Asteroideae</taxon>
        <taxon>Anthemideae</taxon>
        <taxon>Anthemidinae</taxon>
        <taxon>Tanacetum</taxon>
    </lineage>
</organism>
<gene>
    <name evidence="1" type="ORF">Tco_0991779</name>
</gene>
<keyword evidence="1" id="KW-0695">RNA-directed DNA polymerase</keyword>
<name>A0ABQ5F0I3_9ASTR</name>
<comment type="caution">
    <text evidence="1">The sequence shown here is derived from an EMBL/GenBank/DDBJ whole genome shotgun (WGS) entry which is preliminary data.</text>
</comment>
<keyword evidence="1" id="KW-0808">Transferase</keyword>
<dbReference type="GO" id="GO:0003964">
    <property type="term" value="F:RNA-directed DNA polymerase activity"/>
    <property type="evidence" value="ECO:0007669"/>
    <property type="project" value="UniProtKB-KW"/>
</dbReference>
<sequence>MGIDDWHVVSRKKHGYRSYEDDVAKISISIYVSNLPETFRPRILFMLGFDDIKISYLGGYWVLIQSKSCASKEKLINHAGVLNWFHELGNANNSFVSDIRLVWIAIEGLPMCAWNNKALSKFVLSPWGKVYWIRIRELEPWSPELDDEFCESSSDDEFVGDEKNNSITGDGFVMFQSLDSLNENIEKVINEQDTPQDKIFRKILWYLQILNRQDIKRRSGSEPSHLLVSLKSSSVGLSGGILCVWDPNSFVKDNATISDYFVAVRGTWLILLLGDINEVRSKQEKVGTIFNETAANAFNHFISTAGLIDLPLEGSSFTWAIKSARNGNLYDTGTHIMLRSCYCYWASRSCLPILVSQESSPRVEARETPLSPYLFILVMESLHLSFNNIINADLFKGIRFDDSLTLSHLFYADDAVFIGKWDRANILTIVRMLKCFFLFGVFQNQYSLRVNSWALESSKEGSASAAANIIGCSTFSTPFSYLGVKVGMSPSKRKAWDEIIGKVSNRLSKWKIKTLSIGGRLTLIKSVLTSLPLYHMSLYKAPLGVLRDLESLRRKFFNGADINEKRFSMISWNKILASKQKGGLGLHPLDRLIAVLYGNRSPFVHTVGNGANTLFWEDCWINDVPLSRSFPRLYALELKKGWKKSSVTILVELVGSISYLLPIDRHRGMASWIFCYRWVNVVPNKGAIMGKLITIDSYFKRKSSGMVEDHRNVVTFCENLLNQEGHIGNIIEKQSAETIIKNRIRLKASIDIVCWLTFQEVMGRTDILNQALQKKKQDIGNAIELISATKKSLNEFRNNGWDTFLQQVILFCEKYQIDIPDMEAPYKSTRISPRRQIIILIRLILTLHVSTATTERAFSAMKVCKNRLRNKMSDDFLGDSLVVYIEKEIAEKIDSQSVIEEFKSLKGRLAEL</sequence>
<dbReference type="EMBL" id="BQNB010016871">
    <property type="protein sequence ID" value="GJT56725.1"/>
    <property type="molecule type" value="Genomic_DNA"/>
</dbReference>
<accession>A0ABQ5F0I3</accession>
<dbReference type="PANTHER" id="PTHR33116:SF79">
    <property type="entry name" value="REVERSE TRANSCRIPTASE DOMAIN, ZINC FINGER, CCHC-TYPE-RELATED"/>
    <property type="match status" value="1"/>
</dbReference>
<proteinExistence type="predicted"/>
<evidence type="ECO:0000313" key="1">
    <source>
        <dbReference type="EMBL" id="GJT56725.1"/>
    </source>
</evidence>
<dbReference type="PANTHER" id="PTHR33116">
    <property type="entry name" value="REVERSE TRANSCRIPTASE ZINC-BINDING DOMAIN-CONTAINING PROTEIN-RELATED-RELATED"/>
    <property type="match status" value="1"/>
</dbReference>